<keyword evidence="5 7" id="KW-0508">mRNA splicing</keyword>
<keyword evidence="3 7" id="KW-0507">mRNA processing</keyword>
<evidence type="ECO:0000313" key="9">
    <source>
        <dbReference type="Proteomes" id="UP000324585"/>
    </source>
</evidence>
<keyword evidence="4 7" id="KW-0747">Spliceosome</keyword>
<dbReference type="Pfam" id="PF03371">
    <property type="entry name" value="PRP38"/>
    <property type="match status" value="1"/>
</dbReference>
<reference evidence="9" key="1">
    <citation type="journal article" date="2019" name="Nat. Commun.">
        <title>Expansion of phycobilisome linker gene families in mesophilic red algae.</title>
        <authorList>
            <person name="Lee J."/>
            <person name="Kim D."/>
            <person name="Bhattacharya D."/>
            <person name="Yoon H.S."/>
        </authorList>
    </citation>
    <scope>NUCLEOTIDE SEQUENCE [LARGE SCALE GENOMIC DNA]</scope>
    <source>
        <strain evidence="9">CCMP 1328</strain>
    </source>
</reference>
<dbReference type="OMA" id="QNGYNEF"/>
<comment type="subcellular location">
    <subcellularLocation>
        <location evidence="1 7">Nucleus</location>
    </subcellularLocation>
</comment>
<sequence>MAQQATSTQAIRAHGLDPQKLVDKITRSKVYASEFWLSRCFALDVAGVVEVAAKDVHAIGALYGGSLNRAHPFLCLLVKLLQLGPAFEVAAELVQQHSLKYLRALGAAYIRMTAGSAQVYSQLEPLYADFRKLRVLQTDGSFTLIHMDEFVDELLHDGQGPNQHILGIPFVKLQKRSVLEQTGQLEPYISVVRDELEREIALGTGPPLKRPRIGSLLTPKEDEQGVQVPYPTDIDGWNALRAILGLRPLE</sequence>
<keyword evidence="6 7" id="KW-0539">Nucleus</keyword>
<dbReference type="Proteomes" id="UP000324585">
    <property type="component" value="Unassembled WGS sequence"/>
</dbReference>
<comment type="function">
    <text evidence="7">Required for pre-mRNA splicing.</text>
</comment>
<evidence type="ECO:0000256" key="1">
    <source>
        <dbReference type="ARBA" id="ARBA00004123"/>
    </source>
</evidence>
<dbReference type="GO" id="GO:0005681">
    <property type="term" value="C:spliceosomal complex"/>
    <property type="evidence" value="ECO:0007669"/>
    <property type="project" value="UniProtKB-KW"/>
</dbReference>
<evidence type="ECO:0000256" key="2">
    <source>
        <dbReference type="ARBA" id="ARBA00006164"/>
    </source>
</evidence>
<dbReference type="EMBL" id="VRMN01000005">
    <property type="protein sequence ID" value="KAA8494116.1"/>
    <property type="molecule type" value="Genomic_DNA"/>
</dbReference>
<dbReference type="OrthoDB" id="190958at2759"/>
<evidence type="ECO:0000256" key="6">
    <source>
        <dbReference type="ARBA" id="ARBA00023242"/>
    </source>
</evidence>
<dbReference type="AlphaFoldDB" id="A0A5J4YS13"/>
<evidence type="ECO:0000313" key="8">
    <source>
        <dbReference type="EMBL" id="KAA8494116.1"/>
    </source>
</evidence>
<dbReference type="PANTHER" id="PTHR23142">
    <property type="entry name" value="PRE-MRNA-SPLICING FACTOR 38A-RELATED"/>
    <property type="match status" value="1"/>
</dbReference>
<gene>
    <name evidence="8" type="ORF">FVE85_4091</name>
</gene>
<keyword evidence="9" id="KW-1185">Reference proteome</keyword>
<dbReference type="InterPro" id="IPR005037">
    <property type="entry name" value="PRP38"/>
</dbReference>
<proteinExistence type="inferred from homology"/>
<organism evidence="8 9">
    <name type="scientific">Porphyridium purpureum</name>
    <name type="common">Red alga</name>
    <name type="synonym">Porphyridium cruentum</name>
    <dbReference type="NCBI Taxonomy" id="35688"/>
    <lineage>
        <taxon>Eukaryota</taxon>
        <taxon>Rhodophyta</taxon>
        <taxon>Bangiophyceae</taxon>
        <taxon>Porphyridiales</taxon>
        <taxon>Porphyridiaceae</taxon>
        <taxon>Porphyridium</taxon>
    </lineage>
</organism>
<evidence type="ECO:0000256" key="4">
    <source>
        <dbReference type="ARBA" id="ARBA00022728"/>
    </source>
</evidence>
<evidence type="ECO:0000256" key="5">
    <source>
        <dbReference type="ARBA" id="ARBA00023187"/>
    </source>
</evidence>
<comment type="caution">
    <text evidence="8">The sequence shown here is derived from an EMBL/GenBank/DDBJ whole genome shotgun (WGS) entry which is preliminary data.</text>
</comment>
<evidence type="ECO:0000256" key="7">
    <source>
        <dbReference type="RuleBase" id="RU367025"/>
    </source>
</evidence>
<name>A0A5J4YS13_PORPP</name>
<comment type="similarity">
    <text evidence="2 7">Belongs to the PRP38 family.</text>
</comment>
<accession>A0A5J4YS13</accession>
<dbReference type="GO" id="GO:0000398">
    <property type="term" value="P:mRNA splicing, via spliceosome"/>
    <property type="evidence" value="ECO:0007669"/>
    <property type="project" value="UniProtKB-UniRule"/>
</dbReference>
<evidence type="ECO:0000256" key="3">
    <source>
        <dbReference type="ARBA" id="ARBA00022664"/>
    </source>
</evidence>
<protein>
    <recommendedName>
        <fullName evidence="7">Pre-mRNA-splicing factor 38</fullName>
    </recommendedName>
</protein>